<evidence type="ECO:0000313" key="2">
    <source>
        <dbReference type="Proteomes" id="UP001058074"/>
    </source>
</evidence>
<comment type="caution">
    <text evidence="1">The sequence shown here is derived from an EMBL/GenBank/DDBJ whole genome shotgun (WGS) entry which is preliminary data.</text>
</comment>
<organism evidence="1 2">
    <name type="scientific">Inconstantimicrobium mannanitabidum</name>
    <dbReference type="NCBI Taxonomy" id="1604901"/>
    <lineage>
        <taxon>Bacteria</taxon>
        <taxon>Bacillati</taxon>
        <taxon>Bacillota</taxon>
        <taxon>Clostridia</taxon>
        <taxon>Eubacteriales</taxon>
        <taxon>Clostridiaceae</taxon>
        <taxon>Inconstantimicrobium</taxon>
    </lineage>
</organism>
<evidence type="ECO:0000313" key="1">
    <source>
        <dbReference type="EMBL" id="GKX67751.1"/>
    </source>
</evidence>
<sequence>MKVILYYFFLAFTLLLSINMFLCISSKTPKKIRNIIRFMMLIIIVRYIGLLYVGITDSNNTVLMLKPIKNLNMIFVPGILMLANYVFFRNNKQKITSVYPFLGIFIGIYAVLLCFSKYALSIGKDFGFLLISSNGIMEYFVFCVILEFIFLLILYNIGKPYVNKLGLFTEIIAISVNVAEAFMFIFGKGIFPVPVLGEFLALLIVYYINQTFVR</sequence>
<dbReference type="Proteomes" id="UP001058074">
    <property type="component" value="Unassembled WGS sequence"/>
</dbReference>
<proteinExistence type="predicted"/>
<name>A0ACB5RF36_9CLOT</name>
<dbReference type="EMBL" id="BROD01000001">
    <property type="protein sequence ID" value="GKX67751.1"/>
    <property type="molecule type" value="Genomic_DNA"/>
</dbReference>
<keyword evidence="2" id="KW-1185">Reference proteome</keyword>
<accession>A0ACB5RF36</accession>
<gene>
    <name evidence="1" type="ORF">rsdtw13_30090</name>
</gene>
<reference evidence="1" key="1">
    <citation type="journal article" date="2025" name="Int. J. Syst. Evol. Microbiol.">
        <title>Inconstantimicrobium mannanitabidum sp. nov., a novel member of the family Clostridiaceae isolated from anoxic soil under the treatment of reductive soil disinfestation.</title>
        <authorList>
            <person name="Ueki A."/>
            <person name="Tonouchi A."/>
            <person name="Honma S."/>
            <person name="Kaku N."/>
            <person name="Ueki K."/>
        </authorList>
    </citation>
    <scope>NUCLEOTIDE SEQUENCE</scope>
    <source>
        <strain evidence="1">TW13</strain>
    </source>
</reference>
<protein>
    <submittedName>
        <fullName evidence="1">Uncharacterized protein</fullName>
    </submittedName>
</protein>